<dbReference type="EMBL" id="JAVIJP010000028">
    <property type="protein sequence ID" value="KAL3634884.1"/>
    <property type="molecule type" value="Genomic_DNA"/>
</dbReference>
<accession>A0ABD3D0Q2</accession>
<dbReference type="AlphaFoldDB" id="A0ABD3D0Q2"/>
<dbReference type="Proteomes" id="UP001632038">
    <property type="component" value="Unassembled WGS sequence"/>
</dbReference>
<gene>
    <name evidence="2" type="ORF">CASFOL_021938</name>
</gene>
<evidence type="ECO:0000313" key="2">
    <source>
        <dbReference type="EMBL" id="KAL3634884.1"/>
    </source>
</evidence>
<feature type="compositionally biased region" description="Low complexity" evidence="1">
    <location>
        <begin position="12"/>
        <end position="28"/>
    </location>
</feature>
<feature type="region of interest" description="Disordered" evidence="1">
    <location>
        <begin position="1"/>
        <end position="42"/>
    </location>
</feature>
<comment type="caution">
    <text evidence="2">The sequence shown here is derived from an EMBL/GenBank/DDBJ whole genome shotgun (WGS) entry which is preliminary data.</text>
</comment>
<evidence type="ECO:0000256" key="1">
    <source>
        <dbReference type="SAM" id="MobiDB-lite"/>
    </source>
</evidence>
<keyword evidence="3" id="KW-1185">Reference proteome</keyword>
<name>A0ABD3D0Q2_9LAMI</name>
<evidence type="ECO:0000313" key="3">
    <source>
        <dbReference type="Proteomes" id="UP001632038"/>
    </source>
</evidence>
<reference evidence="3" key="1">
    <citation type="journal article" date="2024" name="IScience">
        <title>Strigolactones Initiate the Formation of Haustorium-like Structures in Castilleja.</title>
        <authorList>
            <person name="Buerger M."/>
            <person name="Peterson D."/>
            <person name="Chory J."/>
        </authorList>
    </citation>
    <scope>NUCLEOTIDE SEQUENCE [LARGE SCALE GENOMIC DNA]</scope>
</reference>
<proteinExistence type="predicted"/>
<feature type="compositionally biased region" description="Polar residues" evidence="1">
    <location>
        <begin position="1"/>
        <end position="11"/>
    </location>
</feature>
<protein>
    <submittedName>
        <fullName evidence="2">Uncharacterized protein</fullName>
    </submittedName>
</protein>
<organism evidence="2 3">
    <name type="scientific">Castilleja foliolosa</name>
    <dbReference type="NCBI Taxonomy" id="1961234"/>
    <lineage>
        <taxon>Eukaryota</taxon>
        <taxon>Viridiplantae</taxon>
        <taxon>Streptophyta</taxon>
        <taxon>Embryophyta</taxon>
        <taxon>Tracheophyta</taxon>
        <taxon>Spermatophyta</taxon>
        <taxon>Magnoliopsida</taxon>
        <taxon>eudicotyledons</taxon>
        <taxon>Gunneridae</taxon>
        <taxon>Pentapetalae</taxon>
        <taxon>asterids</taxon>
        <taxon>lamiids</taxon>
        <taxon>Lamiales</taxon>
        <taxon>Orobanchaceae</taxon>
        <taxon>Pedicularideae</taxon>
        <taxon>Castillejinae</taxon>
        <taxon>Castilleja</taxon>
    </lineage>
</organism>
<sequence>METIPSTHTQTPCSPSSLPRGSSASIPSINRPDRQRSGPVYGVPGERLCGPVGASGSLTLIRGGCGFRLRATKGVAGRRHTREIEDWRGWLTAIWVNGFDPIGAVKIGDDVVSDLDDDRTGWLRTIAPDLVPGERFPACALVDADTGSDEVYAQVSLIQDQQIFEFGCHLISNQEFVNATLVIFEAHGGELGWCYRIAGFLDFLHKRRNMRFWN</sequence>